<dbReference type="AlphaFoldDB" id="A0A1F7TYB7"/>
<dbReference type="InterPro" id="IPR020103">
    <property type="entry name" value="PsdUridine_synth_cat_dom_sf"/>
</dbReference>
<dbReference type="GO" id="GO:0000455">
    <property type="term" value="P:enzyme-directed rRNA pseudouridine synthesis"/>
    <property type="evidence" value="ECO:0007669"/>
    <property type="project" value="TreeGrafter"/>
</dbReference>
<dbReference type="NCBIfam" id="TIGR00005">
    <property type="entry name" value="rluA_subfam"/>
    <property type="match status" value="1"/>
</dbReference>
<dbReference type="CDD" id="cd00165">
    <property type="entry name" value="S4"/>
    <property type="match status" value="1"/>
</dbReference>
<comment type="similarity">
    <text evidence="1 5">Belongs to the pseudouridine synthase RluA family.</text>
</comment>
<dbReference type="STRING" id="1802389.A3C17_00470"/>
<dbReference type="Proteomes" id="UP000177097">
    <property type="component" value="Unassembled WGS sequence"/>
</dbReference>
<dbReference type="GO" id="GO:0120159">
    <property type="term" value="F:rRNA pseudouridine synthase activity"/>
    <property type="evidence" value="ECO:0007669"/>
    <property type="project" value="UniProtKB-ARBA"/>
</dbReference>
<dbReference type="Pfam" id="PF01479">
    <property type="entry name" value="S4"/>
    <property type="match status" value="1"/>
</dbReference>
<dbReference type="PROSITE" id="PS50889">
    <property type="entry name" value="S4"/>
    <property type="match status" value="1"/>
</dbReference>
<accession>A0A1F7TYB7</accession>
<evidence type="ECO:0000256" key="5">
    <source>
        <dbReference type="RuleBase" id="RU362028"/>
    </source>
</evidence>
<dbReference type="Gene3D" id="3.10.290.10">
    <property type="entry name" value="RNA-binding S4 domain"/>
    <property type="match status" value="1"/>
</dbReference>
<keyword evidence="4" id="KW-0694">RNA-binding</keyword>
<protein>
    <recommendedName>
        <fullName evidence="5">Pseudouridine synthase</fullName>
        <ecNumber evidence="5">5.4.99.-</ecNumber>
    </recommendedName>
</protein>
<dbReference type="InterPro" id="IPR050188">
    <property type="entry name" value="RluA_PseudoU_synthase"/>
</dbReference>
<dbReference type="PANTHER" id="PTHR21600:SF44">
    <property type="entry name" value="RIBOSOMAL LARGE SUBUNIT PSEUDOURIDINE SYNTHASE D"/>
    <property type="match status" value="1"/>
</dbReference>
<feature type="active site" evidence="3">
    <location>
        <position position="161"/>
    </location>
</feature>
<sequence>MNKSFTVDTFDEGVRLDVYLTRQLGGSRTHVQKMIKNGEIRVNGADECVPHRALKANDLVEVASVASLPRNDNQNSAHQSSHSFWKRLSRVFKPRQYRIVLDTLFENKDVLVINKHAGDLVHPTEQSNEDTVMHAAIRHDRHIANVGDEPATRAGIVHRLDRMASGVLMIAKTQEAFEHLKSQFQNRLAVKQYRTLVEGSLDNDVGTITRKIARSQKQRRMVARPVSQEGKEAVTHYTVRQRYANATELDIEIETGRTHQIRVHLHSTGHPVVGDSLYAIKNQKRIAFDRLWLHAESLAILLPSESEPRTFTAPLPTELTQLTDMLHKV</sequence>
<evidence type="ECO:0000256" key="2">
    <source>
        <dbReference type="ARBA" id="ARBA00023235"/>
    </source>
</evidence>
<dbReference type="PANTHER" id="PTHR21600">
    <property type="entry name" value="MITOCHONDRIAL RNA PSEUDOURIDINE SYNTHASE"/>
    <property type="match status" value="1"/>
</dbReference>
<evidence type="ECO:0000256" key="4">
    <source>
        <dbReference type="PROSITE-ProRule" id="PRU00182"/>
    </source>
</evidence>
<dbReference type="Pfam" id="PF00849">
    <property type="entry name" value="PseudoU_synth_2"/>
    <property type="match status" value="1"/>
</dbReference>
<comment type="function">
    <text evidence="5">Responsible for synthesis of pseudouridine from uracil.</text>
</comment>
<reference evidence="7 8" key="1">
    <citation type="journal article" date="2016" name="Nat. Commun.">
        <title>Thousands of microbial genomes shed light on interconnected biogeochemical processes in an aquifer system.</title>
        <authorList>
            <person name="Anantharaman K."/>
            <person name="Brown C.T."/>
            <person name="Hug L.A."/>
            <person name="Sharon I."/>
            <person name="Castelle C.J."/>
            <person name="Probst A.J."/>
            <person name="Thomas B.C."/>
            <person name="Singh A."/>
            <person name="Wilkins M.J."/>
            <person name="Karaoz U."/>
            <person name="Brodie E.L."/>
            <person name="Williams K.H."/>
            <person name="Hubbard S.S."/>
            <person name="Banfield J.F."/>
        </authorList>
    </citation>
    <scope>NUCLEOTIDE SEQUENCE [LARGE SCALE GENOMIC DNA]</scope>
</reference>
<dbReference type="SMART" id="SM00363">
    <property type="entry name" value="S4"/>
    <property type="match status" value="1"/>
</dbReference>
<dbReference type="InterPro" id="IPR036986">
    <property type="entry name" value="S4_RNA-bd_sf"/>
</dbReference>
<dbReference type="SUPFAM" id="SSF55174">
    <property type="entry name" value="Alpha-L RNA-binding motif"/>
    <property type="match status" value="1"/>
</dbReference>
<evidence type="ECO:0000256" key="1">
    <source>
        <dbReference type="ARBA" id="ARBA00010876"/>
    </source>
</evidence>
<comment type="caution">
    <text evidence="7">The sequence shown here is derived from an EMBL/GenBank/DDBJ whole genome shotgun (WGS) entry which is preliminary data.</text>
</comment>
<organism evidence="7 8">
    <name type="scientific">Candidatus Uhrbacteria bacterium RIFCSPHIGHO2_02_FULL_53_13</name>
    <dbReference type="NCBI Taxonomy" id="1802389"/>
    <lineage>
        <taxon>Bacteria</taxon>
        <taxon>Candidatus Uhriibacteriota</taxon>
    </lineage>
</organism>
<dbReference type="EC" id="5.4.99.-" evidence="5"/>
<evidence type="ECO:0000259" key="6">
    <source>
        <dbReference type="SMART" id="SM00363"/>
    </source>
</evidence>
<dbReference type="EMBL" id="MGDX01000018">
    <property type="protein sequence ID" value="OGL71010.1"/>
    <property type="molecule type" value="Genomic_DNA"/>
</dbReference>
<gene>
    <name evidence="7" type="ORF">A3C17_00470</name>
</gene>
<dbReference type="InterPro" id="IPR006145">
    <property type="entry name" value="PsdUridine_synth_RsuA/RluA"/>
</dbReference>
<keyword evidence="2 5" id="KW-0413">Isomerase</keyword>
<dbReference type="GO" id="GO:0003723">
    <property type="term" value="F:RNA binding"/>
    <property type="evidence" value="ECO:0007669"/>
    <property type="project" value="UniProtKB-KW"/>
</dbReference>
<dbReference type="InterPro" id="IPR002942">
    <property type="entry name" value="S4_RNA-bd"/>
</dbReference>
<dbReference type="Gene3D" id="3.30.2350.10">
    <property type="entry name" value="Pseudouridine synthase"/>
    <property type="match status" value="1"/>
</dbReference>
<dbReference type="SUPFAM" id="SSF55120">
    <property type="entry name" value="Pseudouridine synthase"/>
    <property type="match status" value="1"/>
</dbReference>
<proteinExistence type="inferred from homology"/>
<name>A0A1F7TYB7_9BACT</name>
<feature type="domain" description="RNA-binding S4" evidence="6">
    <location>
        <begin position="14"/>
        <end position="74"/>
    </location>
</feature>
<evidence type="ECO:0000313" key="7">
    <source>
        <dbReference type="EMBL" id="OGL71010.1"/>
    </source>
</evidence>
<comment type="catalytic activity">
    <reaction evidence="5">
        <text>a uridine in RNA = a pseudouridine in RNA</text>
        <dbReference type="Rhea" id="RHEA:48348"/>
        <dbReference type="Rhea" id="RHEA-COMP:12068"/>
        <dbReference type="Rhea" id="RHEA-COMP:12069"/>
        <dbReference type="ChEBI" id="CHEBI:65314"/>
        <dbReference type="ChEBI" id="CHEBI:65315"/>
    </reaction>
</comment>
<evidence type="ECO:0000256" key="3">
    <source>
        <dbReference type="PIRSR" id="PIRSR606225-1"/>
    </source>
</evidence>
<dbReference type="InterPro" id="IPR006225">
    <property type="entry name" value="PsdUridine_synth_RluC/D"/>
</dbReference>
<dbReference type="CDD" id="cd02869">
    <property type="entry name" value="PseudoU_synth_RluA_like"/>
    <property type="match status" value="1"/>
</dbReference>
<evidence type="ECO:0000313" key="8">
    <source>
        <dbReference type="Proteomes" id="UP000177097"/>
    </source>
</evidence>